<proteinExistence type="predicted"/>
<dbReference type="Proteomes" id="UP000216207">
    <property type="component" value="Unassembled WGS sequence"/>
</dbReference>
<feature type="region of interest" description="Disordered" evidence="1">
    <location>
        <begin position="1"/>
        <end position="27"/>
    </location>
</feature>
<evidence type="ECO:0000313" key="2">
    <source>
        <dbReference type="EMBL" id="PAE87799.1"/>
    </source>
</evidence>
<evidence type="ECO:0000313" key="3">
    <source>
        <dbReference type="Proteomes" id="UP000216207"/>
    </source>
</evidence>
<dbReference type="EMBL" id="NPCC01000028">
    <property type="protein sequence ID" value="PAE87799.1"/>
    <property type="molecule type" value="Genomic_DNA"/>
</dbReference>
<sequence>MESSREIERMLNQDAYSKKRNAHGKYRSKGKMISAYDLLPKDKVDRYMHSQKPDLDSVFSRSEYLELNSDDQKELLLKWRDTYTLDEICGFPRWNKINLFKESKKHNINIDGFAGKSKMKGVIEMSNAAKARKAAATAKPLTEEQLNHYKVSYKNFPSQEQWVNTRSKDKMDIMLAWVQDGVTATALAKHFGKDRSYWHNYTRRAKEYLKDKEVESKKTNTKDEDGHKPQAVAISTEEKENERYEVREEQKEVAPHPEPNQYEVDQYGVKVKFHGELSSKEAANRLNGIIALIESTGGRFELDVSVKEVKTEEEEPLLQNDDIKELLNIIAKIKG</sequence>
<evidence type="ECO:0000256" key="1">
    <source>
        <dbReference type="SAM" id="MobiDB-lite"/>
    </source>
</evidence>
<feature type="compositionally biased region" description="Basic and acidic residues" evidence="1">
    <location>
        <begin position="1"/>
        <end position="11"/>
    </location>
</feature>
<accession>A0A268NX44</accession>
<dbReference type="AlphaFoldDB" id="A0A268NX44"/>
<comment type="caution">
    <text evidence="2">The sequence shown here is derived from an EMBL/GenBank/DDBJ whole genome shotgun (WGS) entry which is preliminary data.</text>
</comment>
<reference evidence="2 3" key="1">
    <citation type="submission" date="2017-07" db="EMBL/GenBank/DDBJ databases">
        <title>Isolation and whole genome analysis of endospore-forming bacteria from heroin.</title>
        <authorList>
            <person name="Kalinowski J."/>
            <person name="Ahrens B."/>
            <person name="Al-Dilaimi A."/>
            <person name="Winkler A."/>
            <person name="Wibberg D."/>
            <person name="Schleenbecker U."/>
            <person name="Ruckert C."/>
            <person name="Wolfel R."/>
            <person name="Grass G."/>
        </authorList>
    </citation>
    <scope>NUCLEOTIDE SEQUENCE [LARGE SCALE GENOMIC DNA]</scope>
    <source>
        <strain evidence="2 3">7539</strain>
    </source>
</reference>
<organism evidence="2 3">
    <name type="scientific">Shouchella clausii</name>
    <name type="common">Alkalihalobacillus clausii</name>
    <dbReference type="NCBI Taxonomy" id="79880"/>
    <lineage>
        <taxon>Bacteria</taxon>
        <taxon>Bacillati</taxon>
        <taxon>Bacillota</taxon>
        <taxon>Bacilli</taxon>
        <taxon>Bacillales</taxon>
        <taxon>Bacillaceae</taxon>
        <taxon>Shouchella</taxon>
    </lineage>
</organism>
<dbReference type="RefSeq" id="WP_095326946.1">
    <property type="nucleotide sequence ID" value="NZ_NPCC01000028.1"/>
</dbReference>
<name>A0A268NX44_SHOCL</name>
<feature type="compositionally biased region" description="Basic residues" evidence="1">
    <location>
        <begin position="18"/>
        <end position="27"/>
    </location>
</feature>
<gene>
    <name evidence="2" type="ORF">CHH72_16335</name>
</gene>
<protein>
    <submittedName>
        <fullName evidence="2">Uncharacterized protein</fullName>
    </submittedName>
</protein>